<keyword evidence="2" id="KW-0560">Oxidoreductase</keyword>
<feature type="chain" id="PRO_5011643949" evidence="5">
    <location>
        <begin position="39"/>
        <end position="269"/>
    </location>
</feature>
<evidence type="ECO:0000259" key="6">
    <source>
        <dbReference type="PROSITE" id="PS51352"/>
    </source>
</evidence>
<dbReference type="PANTHER" id="PTHR13887:SF14">
    <property type="entry name" value="DISULFIDE BOND FORMATION PROTEIN D"/>
    <property type="match status" value="1"/>
</dbReference>
<dbReference type="GO" id="GO:0016491">
    <property type="term" value="F:oxidoreductase activity"/>
    <property type="evidence" value="ECO:0007669"/>
    <property type="project" value="UniProtKB-KW"/>
</dbReference>
<keyword evidence="8" id="KW-1185">Reference proteome</keyword>
<dbReference type="InterPro" id="IPR036249">
    <property type="entry name" value="Thioredoxin-like_sf"/>
</dbReference>
<protein>
    <submittedName>
        <fullName evidence="7">Protein-disulfide isomerase</fullName>
    </submittedName>
</protein>
<dbReference type="EMBL" id="FNEJ01000019">
    <property type="protein sequence ID" value="SDJ14681.1"/>
    <property type="molecule type" value="Genomic_DNA"/>
</dbReference>
<dbReference type="InterPro" id="IPR001853">
    <property type="entry name" value="DSBA-like_thioredoxin_dom"/>
</dbReference>
<dbReference type="InterPro" id="IPR041205">
    <property type="entry name" value="ScsC_N"/>
</dbReference>
<feature type="signal peptide" evidence="5">
    <location>
        <begin position="1"/>
        <end position="38"/>
    </location>
</feature>
<accession>A0A1G8RCM6</accession>
<dbReference type="Pfam" id="PF01323">
    <property type="entry name" value="DSBA"/>
    <property type="match status" value="1"/>
</dbReference>
<dbReference type="Gene3D" id="3.40.30.10">
    <property type="entry name" value="Glutaredoxin"/>
    <property type="match status" value="1"/>
</dbReference>
<evidence type="ECO:0000256" key="4">
    <source>
        <dbReference type="ARBA" id="ARBA00023284"/>
    </source>
</evidence>
<dbReference type="InterPro" id="IPR013766">
    <property type="entry name" value="Thioredoxin_domain"/>
</dbReference>
<keyword evidence="4" id="KW-0676">Redox-active center</keyword>
<name>A0A1G8RCM6_9RHOB</name>
<dbReference type="PROSITE" id="PS51352">
    <property type="entry name" value="THIOREDOXIN_2"/>
    <property type="match status" value="1"/>
</dbReference>
<keyword evidence="7" id="KW-0413">Isomerase</keyword>
<reference evidence="7 8" key="1">
    <citation type="submission" date="2016-10" db="EMBL/GenBank/DDBJ databases">
        <authorList>
            <person name="de Groot N.N."/>
        </authorList>
    </citation>
    <scope>NUCLEOTIDE SEQUENCE [LARGE SCALE GENOMIC DNA]</scope>
    <source>
        <strain evidence="7 8">DSM 26424</strain>
    </source>
</reference>
<dbReference type="CDD" id="cd03023">
    <property type="entry name" value="DsbA_Com1_like"/>
    <property type="match status" value="1"/>
</dbReference>
<dbReference type="Pfam" id="PF18312">
    <property type="entry name" value="ScsC_N"/>
    <property type="match status" value="1"/>
</dbReference>
<evidence type="ECO:0000256" key="3">
    <source>
        <dbReference type="ARBA" id="ARBA00023157"/>
    </source>
</evidence>
<keyword evidence="3" id="KW-1015">Disulfide bond</keyword>
<organism evidence="7 8">
    <name type="scientific">Salipiger marinus</name>
    <dbReference type="NCBI Taxonomy" id="555512"/>
    <lineage>
        <taxon>Bacteria</taxon>
        <taxon>Pseudomonadati</taxon>
        <taxon>Pseudomonadota</taxon>
        <taxon>Alphaproteobacteria</taxon>
        <taxon>Rhodobacterales</taxon>
        <taxon>Roseobacteraceae</taxon>
        <taxon>Salipiger</taxon>
    </lineage>
</organism>
<sequence>MRPIRALTDGDTMPFRLARPATAALILAAGLAAPTAQAQEFDPASMTPAQREAFGAEIRAYLLDNPEVIMEAVAALEARQADQQSAADSDLVAAHRDALMDDGYSFVGGNPEGDITVVEFSDYRCGYCRRAFPEVEELIASDGNIRFVLKEFPILGEGSVASSRFAIATQLEAGGDAYKQVHDALMVLEQDPTEPVLRRLAETLGLDADAILARMSDPEVERRIRETRALAEQLQINGTPSFVIGDQMLRGYVPLQGMRQIVEDQRDAG</sequence>
<evidence type="ECO:0000256" key="2">
    <source>
        <dbReference type="ARBA" id="ARBA00023002"/>
    </source>
</evidence>
<dbReference type="AlphaFoldDB" id="A0A1G8RCM6"/>
<dbReference type="SUPFAM" id="SSF52833">
    <property type="entry name" value="Thioredoxin-like"/>
    <property type="match status" value="1"/>
</dbReference>
<dbReference type="RefSeq" id="WP_375342692.1">
    <property type="nucleotide sequence ID" value="NZ_FNEJ01000019.1"/>
</dbReference>
<dbReference type="PANTHER" id="PTHR13887">
    <property type="entry name" value="GLUTATHIONE S-TRANSFERASE KAPPA"/>
    <property type="match status" value="1"/>
</dbReference>
<proteinExistence type="predicted"/>
<evidence type="ECO:0000256" key="5">
    <source>
        <dbReference type="SAM" id="SignalP"/>
    </source>
</evidence>
<evidence type="ECO:0000313" key="7">
    <source>
        <dbReference type="EMBL" id="SDJ14681.1"/>
    </source>
</evidence>
<feature type="domain" description="Thioredoxin" evidence="6">
    <location>
        <begin position="27"/>
        <end position="267"/>
    </location>
</feature>
<evidence type="ECO:0000313" key="8">
    <source>
        <dbReference type="Proteomes" id="UP000199093"/>
    </source>
</evidence>
<dbReference type="STRING" id="555512.SAMN04487993_101993"/>
<gene>
    <name evidence="7" type="ORF">SAMN04487993_101993</name>
</gene>
<evidence type="ECO:0000256" key="1">
    <source>
        <dbReference type="ARBA" id="ARBA00022729"/>
    </source>
</evidence>
<dbReference type="Proteomes" id="UP000199093">
    <property type="component" value="Unassembled WGS sequence"/>
</dbReference>
<dbReference type="GO" id="GO:0016853">
    <property type="term" value="F:isomerase activity"/>
    <property type="evidence" value="ECO:0007669"/>
    <property type="project" value="UniProtKB-KW"/>
</dbReference>
<keyword evidence="1 5" id="KW-0732">Signal</keyword>